<reference evidence="5" key="1">
    <citation type="submission" date="2025-08" db="UniProtKB">
        <authorList>
            <consortium name="RefSeq"/>
        </authorList>
    </citation>
    <scope>IDENTIFICATION</scope>
    <source>
        <tissue evidence="5">Whole sample</tissue>
    </source>
</reference>
<dbReference type="Gene3D" id="3.10.100.10">
    <property type="entry name" value="Mannose-Binding Protein A, subunit A"/>
    <property type="match status" value="1"/>
</dbReference>
<organism evidence="4 5">
    <name type="scientific">Crassostrea virginica</name>
    <name type="common">Eastern oyster</name>
    <dbReference type="NCBI Taxonomy" id="6565"/>
    <lineage>
        <taxon>Eukaryota</taxon>
        <taxon>Metazoa</taxon>
        <taxon>Spiralia</taxon>
        <taxon>Lophotrochozoa</taxon>
        <taxon>Mollusca</taxon>
        <taxon>Bivalvia</taxon>
        <taxon>Autobranchia</taxon>
        <taxon>Pteriomorphia</taxon>
        <taxon>Ostreida</taxon>
        <taxon>Ostreoidea</taxon>
        <taxon>Ostreidae</taxon>
        <taxon>Crassostrea</taxon>
    </lineage>
</organism>
<feature type="chain" id="PRO_5034587718" evidence="2">
    <location>
        <begin position="27"/>
        <end position="251"/>
    </location>
</feature>
<accession>A0A8B8D1H1</accession>
<evidence type="ECO:0000256" key="2">
    <source>
        <dbReference type="SAM" id="SignalP"/>
    </source>
</evidence>
<dbReference type="InterPro" id="IPR016187">
    <property type="entry name" value="CTDL_fold"/>
</dbReference>
<dbReference type="InterPro" id="IPR016186">
    <property type="entry name" value="C-type_lectin-like/link_sf"/>
</dbReference>
<dbReference type="RefSeq" id="XP_022320626.1">
    <property type="nucleotide sequence ID" value="XM_022464918.1"/>
</dbReference>
<sequence>MDLFRYMQFCSHFLLIMITFLKDVHTTRKTCSGFRRNPAFDNLALNTSTFKIQVWNERHSPMCIQRCFKHGADCAGVLVNEHLQLCWFLKCFLTERFLQRGLLTVSSGWKYYLEENKCRPDWVPYNGHCYLYEDSVRDTWFGAKTRCNEFGGYLVEIEDKDENTWLISTFPVDEQDPVHDGHGKAVLIGASSEVETGPYTWSHSGQPVVYQAWYPMEPSSHPSEYCVIFRADGLWNNLPCQIQRQFVCESD</sequence>
<dbReference type="GeneID" id="111122890"/>
<dbReference type="SUPFAM" id="SSF56436">
    <property type="entry name" value="C-type lectin-like"/>
    <property type="match status" value="1"/>
</dbReference>
<name>A0A8B8D1H1_CRAVI</name>
<keyword evidence="2" id="KW-0732">Signal</keyword>
<dbReference type="PANTHER" id="PTHR22803">
    <property type="entry name" value="MANNOSE, PHOSPHOLIPASE, LECTIN RECEPTOR RELATED"/>
    <property type="match status" value="1"/>
</dbReference>
<dbReference type="InterPro" id="IPR001304">
    <property type="entry name" value="C-type_lectin-like"/>
</dbReference>
<evidence type="ECO:0000256" key="1">
    <source>
        <dbReference type="ARBA" id="ARBA00023157"/>
    </source>
</evidence>
<dbReference type="KEGG" id="cvn:111122890"/>
<dbReference type="Proteomes" id="UP000694844">
    <property type="component" value="Chromosome 3"/>
</dbReference>
<evidence type="ECO:0000313" key="4">
    <source>
        <dbReference type="Proteomes" id="UP000694844"/>
    </source>
</evidence>
<protein>
    <submittedName>
        <fullName evidence="5">Secretory phospholipase A2 receptor-like</fullName>
    </submittedName>
</protein>
<feature type="domain" description="C-type lectin" evidence="3">
    <location>
        <begin position="125"/>
        <end position="249"/>
    </location>
</feature>
<feature type="signal peptide" evidence="2">
    <location>
        <begin position="1"/>
        <end position="26"/>
    </location>
</feature>
<dbReference type="Pfam" id="PF00059">
    <property type="entry name" value="Lectin_C"/>
    <property type="match status" value="1"/>
</dbReference>
<evidence type="ECO:0000259" key="3">
    <source>
        <dbReference type="PROSITE" id="PS50041"/>
    </source>
</evidence>
<dbReference type="InterPro" id="IPR050111">
    <property type="entry name" value="C-type_lectin/snaclec_domain"/>
</dbReference>
<proteinExistence type="predicted"/>
<dbReference type="AlphaFoldDB" id="A0A8B8D1H1"/>
<dbReference type="PROSITE" id="PS00615">
    <property type="entry name" value="C_TYPE_LECTIN_1"/>
    <property type="match status" value="1"/>
</dbReference>
<gene>
    <name evidence="5" type="primary">LOC111122890</name>
</gene>
<dbReference type="PROSITE" id="PS50041">
    <property type="entry name" value="C_TYPE_LECTIN_2"/>
    <property type="match status" value="1"/>
</dbReference>
<keyword evidence="4" id="KW-1185">Reference proteome</keyword>
<keyword evidence="1" id="KW-1015">Disulfide bond</keyword>
<dbReference type="CDD" id="cd00037">
    <property type="entry name" value="CLECT"/>
    <property type="match status" value="1"/>
</dbReference>
<evidence type="ECO:0000313" key="5">
    <source>
        <dbReference type="RefSeq" id="XP_022320626.1"/>
    </source>
</evidence>
<dbReference type="InterPro" id="IPR018378">
    <property type="entry name" value="C-type_lectin_CS"/>
</dbReference>
<dbReference type="SMART" id="SM00034">
    <property type="entry name" value="CLECT"/>
    <property type="match status" value="1"/>
</dbReference>